<keyword evidence="7" id="KW-0675">Receptor</keyword>
<dbReference type="SUPFAM" id="SSF81321">
    <property type="entry name" value="Family A G protein-coupled receptor-like"/>
    <property type="match status" value="1"/>
</dbReference>
<protein>
    <recommendedName>
        <fullName evidence="11">G-protein coupled receptors family 1 profile domain-containing protein</fullName>
    </recommendedName>
</protein>
<evidence type="ECO:0000256" key="5">
    <source>
        <dbReference type="ARBA" id="ARBA00023040"/>
    </source>
</evidence>
<dbReference type="PANTHER" id="PTHR24228:SF72">
    <property type="entry name" value="G-PROTEIN COUPLED RECEPTORS FAMILY 1 PROFILE DOMAIN-CONTAINING PROTEIN"/>
    <property type="match status" value="1"/>
</dbReference>
<dbReference type="EnsemblMetazoa" id="XM_038208856.1">
    <property type="protein sequence ID" value="XP_038064784.1"/>
    <property type="gene ID" value="LOC119735153"/>
</dbReference>
<dbReference type="PROSITE" id="PS50262">
    <property type="entry name" value="G_PROTEIN_RECEP_F1_2"/>
    <property type="match status" value="1"/>
</dbReference>
<keyword evidence="13" id="KW-1185">Reference proteome</keyword>
<evidence type="ECO:0000256" key="9">
    <source>
        <dbReference type="SAM" id="MobiDB-lite"/>
    </source>
</evidence>
<evidence type="ECO:0000256" key="3">
    <source>
        <dbReference type="ARBA" id="ARBA00022692"/>
    </source>
</evidence>
<name>A0A914AMX4_PATMI</name>
<proteinExistence type="predicted"/>
<dbReference type="GeneID" id="119735153"/>
<feature type="transmembrane region" description="Helical" evidence="10">
    <location>
        <begin position="27"/>
        <end position="49"/>
    </location>
</feature>
<evidence type="ECO:0000313" key="13">
    <source>
        <dbReference type="Proteomes" id="UP000887568"/>
    </source>
</evidence>
<feature type="transmembrane region" description="Helical" evidence="10">
    <location>
        <begin position="306"/>
        <end position="327"/>
    </location>
</feature>
<comment type="subcellular location">
    <subcellularLocation>
        <location evidence="1">Cell membrane</location>
        <topology evidence="1">Multi-pass membrane protein</topology>
    </subcellularLocation>
</comment>
<evidence type="ECO:0000256" key="7">
    <source>
        <dbReference type="ARBA" id="ARBA00023170"/>
    </source>
</evidence>
<dbReference type="GO" id="GO:0004930">
    <property type="term" value="F:G protein-coupled receptor activity"/>
    <property type="evidence" value="ECO:0007669"/>
    <property type="project" value="UniProtKB-KW"/>
</dbReference>
<dbReference type="OrthoDB" id="10044919at2759"/>
<dbReference type="GO" id="GO:0005886">
    <property type="term" value="C:plasma membrane"/>
    <property type="evidence" value="ECO:0007669"/>
    <property type="project" value="UniProtKB-SubCell"/>
</dbReference>
<keyword evidence="8" id="KW-0807">Transducer</keyword>
<evidence type="ECO:0000256" key="10">
    <source>
        <dbReference type="SAM" id="Phobius"/>
    </source>
</evidence>
<evidence type="ECO:0000256" key="2">
    <source>
        <dbReference type="ARBA" id="ARBA00022475"/>
    </source>
</evidence>
<dbReference type="InterPro" id="IPR017452">
    <property type="entry name" value="GPCR_Rhodpsn_7TM"/>
</dbReference>
<evidence type="ECO:0000313" key="12">
    <source>
        <dbReference type="EnsemblMetazoa" id="XP_038064784.1"/>
    </source>
</evidence>
<feature type="transmembrane region" description="Helical" evidence="10">
    <location>
        <begin position="103"/>
        <end position="122"/>
    </location>
</feature>
<dbReference type="CDD" id="cd00637">
    <property type="entry name" value="7tm_classA_rhodopsin-like"/>
    <property type="match status" value="1"/>
</dbReference>
<dbReference type="RefSeq" id="XP_038064784.1">
    <property type="nucleotide sequence ID" value="XM_038208856.1"/>
</dbReference>
<dbReference type="SMART" id="SM01381">
    <property type="entry name" value="7TM_GPCR_Srsx"/>
    <property type="match status" value="1"/>
</dbReference>
<accession>A0A914AMX4</accession>
<keyword evidence="2" id="KW-1003">Cell membrane</keyword>
<dbReference type="PANTHER" id="PTHR24228">
    <property type="entry name" value="B2 BRADYKININ RECEPTOR/ANGIOTENSIN II RECEPTOR"/>
    <property type="match status" value="1"/>
</dbReference>
<evidence type="ECO:0000256" key="4">
    <source>
        <dbReference type="ARBA" id="ARBA00022989"/>
    </source>
</evidence>
<feature type="domain" description="G-protein coupled receptors family 1 profile" evidence="11">
    <location>
        <begin position="40"/>
        <end position="325"/>
    </location>
</feature>
<evidence type="ECO:0000256" key="1">
    <source>
        <dbReference type="ARBA" id="ARBA00004651"/>
    </source>
</evidence>
<evidence type="ECO:0000259" key="11">
    <source>
        <dbReference type="PROSITE" id="PS50262"/>
    </source>
</evidence>
<reference evidence="12" key="1">
    <citation type="submission" date="2022-11" db="UniProtKB">
        <authorList>
            <consortium name="EnsemblMetazoa"/>
        </authorList>
    </citation>
    <scope>IDENTIFICATION</scope>
</reference>
<organism evidence="12 13">
    <name type="scientific">Patiria miniata</name>
    <name type="common">Bat star</name>
    <name type="synonym">Asterina miniata</name>
    <dbReference type="NCBI Taxonomy" id="46514"/>
    <lineage>
        <taxon>Eukaryota</taxon>
        <taxon>Metazoa</taxon>
        <taxon>Echinodermata</taxon>
        <taxon>Eleutherozoa</taxon>
        <taxon>Asterozoa</taxon>
        <taxon>Asteroidea</taxon>
        <taxon>Valvatacea</taxon>
        <taxon>Valvatida</taxon>
        <taxon>Asterinidae</taxon>
        <taxon>Patiria</taxon>
    </lineage>
</organism>
<evidence type="ECO:0000256" key="6">
    <source>
        <dbReference type="ARBA" id="ARBA00023136"/>
    </source>
</evidence>
<feature type="transmembrane region" description="Helical" evidence="10">
    <location>
        <begin position="61"/>
        <end position="83"/>
    </location>
</feature>
<feature type="transmembrane region" description="Helical" evidence="10">
    <location>
        <begin position="271"/>
        <end position="294"/>
    </location>
</feature>
<dbReference type="Gene3D" id="1.20.1070.10">
    <property type="entry name" value="Rhodopsin 7-helix transmembrane proteins"/>
    <property type="match status" value="1"/>
</dbReference>
<keyword evidence="4 10" id="KW-1133">Transmembrane helix</keyword>
<feature type="transmembrane region" description="Helical" evidence="10">
    <location>
        <begin position="143"/>
        <end position="163"/>
    </location>
</feature>
<feature type="transmembrane region" description="Helical" evidence="10">
    <location>
        <begin position="194"/>
        <end position="215"/>
    </location>
</feature>
<dbReference type="AlphaFoldDB" id="A0A914AMX4"/>
<sequence length="365" mass="40208">MPNVTPADDEGSVASVYDSYGEKQLLAALYGLISFAGVIGNSAVVLAPILSRKPRTTTNVFVINLAVADLLTCLSLPIMILAVLGESKEKLLIPPPLCAVQGFLFVVCIGCSVNSIASIAIYRALITRRTNQSRRIWLFNRRGLAATVAMNWLVPVAFSILPISSLAGSYEYNTNLNTCSFNPTAQGSGTFSKITVTLFALQLVVVFASSAFIVFSVRKHIERVNVIPQQPIAFAGAVMRLPGRQPGTHGEGHPSAHQHPRNRHRRTFRRSLDVTFTLFLVVFCFMVCCTPYLVAAVALKGNAQKHLPFLAALLITNSCINPVIYTARHPDFKEVCRCIMLCRLSEIPRKSSFLRNLLRFRERRS</sequence>
<keyword evidence="3 10" id="KW-0812">Transmembrane</keyword>
<dbReference type="Pfam" id="PF00001">
    <property type="entry name" value="7tm_1"/>
    <property type="match status" value="1"/>
</dbReference>
<dbReference type="Proteomes" id="UP000887568">
    <property type="component" value="Unplaced"/>
</dbReference>
<keyword evidence="5" id="KW-0297">G-protein coupled receptor</keyword>
<evidence type="ECO:0000256" key="8">
    <source>
        <dbReference type="ARBA" id="ARBA00023224"/>
    </source>
</evidence>
<feature type="region of interest" description="Disordered" evidence="9">
    <location>
        <begin position="245"/>
        <end position="264"/>
    </location>
</feature>
<keyword evidence="6 10" id="KW-0472">Membrane</keyword>
<dbReference type="PRINTS" id="PR00237">
    <property type="entry name" value="GPCRRHODOPSN"/>
</dbReference>
<dbReference type="InterPro" id="IPR000276">
    <property type="entry name" value="GPCR_Rhodpsn"/>
</dbReference>